<gene>
    <name evidence="1" type="ORF">DOK78_001069</name>
</gene>
<dbReference type="Proteomes" id="UP000664701">
    <property type="component" value="Chromosome"/>
</dbReference>
<reference evidence="1 2" key="1">
    <citation type="submission" date="2021-03" db="EMBL/GenBank/DDBJ databases">
        <authorList>
            <person name="Gilmore M.S."/>
            <person name="Schwartzman J."/>
            <person name="Van Tyne D."/>
            <person name="Martin M."/>
            <person name="Earl A.M."/>
            <person name="Manson A.L."/>
            <person name="Straub T."/>
            <person name="Salamzade R."/>
            <person name="Saavedra J."/>
            <person name="Lebreton F."/>
            <person name="Prichula J."/>
            <person name="Schaufler K."/>
            <person name="Gaca A."/>
            <person name="Sgardioli B."/>
            <person name="Wagenaar J."/>
            <person name="Strong T."/>
        </authorList>
    </citation>
    <scope>NUCLEOTIDE SEQUENCE [LARGE SCALE GENOMIC DNA]</scope>
    <source>
        <strain evidence="1 2">DIV2402</strain>
    </source>
</reference>
<dbReference type="Gene3D" id="3.30.1240.10">
    <property type="match status" value="1"/>
</dbReference>
<organism evidence="1 2">
    <name type="scientific">Candidatus Enterococcus lowellii</name>
    <dbReference type="NCBI Taxonomy" id="2230877"/>
    <lineage>
        <taxon>Bacteria</taxon>
        <taxon>Bacillati</taxon>
        <taxon>Bacillota</taxon>
        <taxon>Bacilli</taxon>
        <taxon>Lactobacillales</taxon>
        <taxon>Enterococcaceae</taxon>
        <taxon>Enterococcus</taxon>
    </lineage>
</organism>
<dbReference type="InterPro" id="IPR023214">
    <property type="entry name" value="HAD_sf"/>
</dbReference>
<sequence length="250" mass="28207">MRFVFDVDGTLCFNGLTIDATIVKALEKVKKSGHEIIFASARPIRDLLPVIRNIEYDALIGGNGSIISKDGKIKVTCSINKSSYQRIRQLIQQYQLDYIVDDSWNYSAKVSDEQPIYRQLDPSQLAQNINMITIDQPIKIILLAIPAQFYPIIYQELQLDETVSVITHTQEGNIDITAKGINKFTTLQNYFSTVEYIAFGNDSNDVELLVHAEKSYFIGSEDFANQLSLTSSQVLSKDNNQIAKLIEKLC</sequence>
<name>A0ABZ2SKR4_9ENTE</name>
<evidence type="ECO:0008006" key="3">
    <source>
        <dbReference type="Google" id="ProtNLM"/>
    </source>
</evidence>
<dbReference type="RefSeq" id="WP_207941453.1">
    <property type="nucleotide sequence ID" value="NZ_CP147251.1"/>
</dbReference>
<dbReference type="Gene3D" id="3.40.50.1000">
    <property type="entry name" value="HAD superfamily/HAD-like"/>
    <property type="match status" value="1"/>
</dbReference>
<evidence type="ECO:0000313" key="2">
    <source>
        <dbReference type="Proteomes" id="UP000664701"/>
    </source>
</evidence>
<dbReference type="InterPro" id="IPR006379">
    <property type="entry name" value="HAD-SF_hydro_IIB"/>
</dbReference>
<proteinExistence type="predicted"/>
<dbReference type="InterPro" id="IPR036412">
    <property type="entry name" value="HAD-like_sf"/>
</dbReference>
<dbReference type="Pfam" id="PF08282">
    <property type="entry name" value="Hydrolase_3"/>
    <property type="match status" value="1"/>
</dbReference>
<dbReference type="NCBIfam" id="TIGR01484">
    <property type="entry name" value="HAD-SF-IIB"/>
    <property type="match status" value="1"/>
</dbReference>
<dbReference type="SUPFAM" id="SSF56784">
    <property type="entry name" value="HAD-like"/>
    <property type="match status" value="1"/>
</dbReference>
<evidence type="ECO:0000313" key="1">
    <source>
        <dbReference type="EMBL" id="WYJ76439.1"/>
    </source>
</evidence>
<protein>
    <recommendedName>
        <fullName evidence="3">Hydrolase</fullName>
    </recommendedName>
</protein>
<accession>A0ABZ2SKR4</accession>
<dbReference type="EMBL" id="CP147251">
    <property type="protein sequence ID" value="WYJ76439.1"/>
    <property type="molecule type" value="Genomic_DNA"/>
</dbReference>
<dbReference type="PANTHER" id="PTHR10000:SF53">
    <property type="entry name" value="5-AMINO-6-(5-PHOSPHO-D-RIBITYLAMINO)URACIL PHOSPHATASE YBJI-RELATED"/>
    <property type="match status" value="1"/>
</dbReference>
<keyword evidence="2" id="KW-1185">Reference proteome</keyword>
<reference evidence="1 2" key="2">
    <citation type="submission" date="2024-03" db="EMBL/GenBank/DDBJ databases">
        <title>The Genome Sequence of Enterococcus sp. DIV2402.</title>
        <authorList>
            <consortium name="The Broad Institute Genomics Platform"/>
            <consortium name="The Broad Institute Microbial Omics Core"/>
            <consortium name="The Broad Institute Genomic Center for Infectious Diseases"/>
            <person name="Earl A."/>
            <person name="Manson A."/>
            <person name="Gilmore M."/>
            <person name="Schwartman J."/>
            <person name="Shea T."/>
            <person name="Abouelleil A."/>
            <person name="Cao P."/>
            <person name="Chapman S."/>
            <person name="Cusick C."/>
            <person name="Young S."/>
            <person name="Neafsey D."/>
            <person name="Nusbaum C."/>
            <person name="Birren B."/>
        </authorList>
    </citation>
    <scope>NUCLEOTIDE SEQUENCE [LARGE SCALE GENOMIC DNA]</scope>
    <source>
        <strain evidence="1 2">DIV2402</strain>
    </source>
</reference>
<dbReference type="PANTHER" id="PTHR10000">
    <property type="entry name" value="PHOSPHOSERINE PHOSPHATASE"/>
    <property type="match status" value="1"/>
</dbReference>